<reference evidence="1 2" key="1">
    <citation type="submission" date="2024-01" db="EMBL/GenBank/DDBJ databases">
        <authorList>
            <person name="Waweru B."/>
        </authorList>
    </citation>
    <scope>NUCLEOTIDE SEQUENCE [LARGE SCALE GENOMIC DNA]</scope>
</reference>
<accession>A0AAV1RVI7</accession>
<proteinExistence type="predicted"/>
<name>A0AAV1RVI7_9ROSI</name>
<evidence type="ECO:0000313" key="1">
    <source>
        <dbReference type="EMBL" id="CAK7340696.1"/>
    </source>
</evidence>
<gene>
    <name evidence="1" type="ORF">DCAF_LOCUS15782</name>
</gene>
<organism evidence="1 2">
    <name type="scientific">Dovyalis caffra</name>
    <dbReference type="NCBI Taxonomy" id="77055"/>
    <lineage>
        <taxon>Eukaryota</taxon>
        <taxon>Viridiplantae</taxon>
        <taxon>Streptophyta</taxon>
        <taxon>Embryophyta</taxon>
        <taxon>Tracheophyta</taxon>
        <taxon>Spermatophyta</taxon>
        <taxon>Magnoliopsida</taxon>
        <taxon>eudicotyledons</taxon>
        <taxon>Gunneridae</taxon>
        <taxon>Pentapetalae</taxon>
        <taxon>rosids</taxon>
        <taxon>fabids</taxon>
        <taxon>Malpighiales</taxon>
        <taxon>Salicaceae</taxon>
        <taxon>Flacourtieae</taxon>
        <taxon>Dovyalis</taxon>
    </lineage>
</organism>
<dbReference type="Proteomes" id="UP001314170">
    <property type="component" value="Unassembled WGS sequence"/>
</dbReference>
<evidence type="ECO:0000313" key="2">
    <source>
        <dbReference type="Proteomes" id="UP001314170"/>
    </source>
</evidence>
<sequence>MANPNHQPNSIENYPKDGEWHHLFRKKLTRSISRLGLICVGEKSKHHLQELKDTPASTNVVVGGMTVFISKTKNSFLR</sequence>
<comment type="caution">
    <text evidence="1">The sequence shown here is derived from an EMBL/GenBank/DDBJ whole genome shotgun (WGS) entry which is preliminary data.</text>
</comment>
<dbReference type="EMBL" id="CAWUPB010001160">
    <property type="protein sequence ID" value="CAK7340696.1"/>
    <property type="molecule type" value="Genomic_DNA"/>
</dbReference>
<keyword evidence="2" id="KW-1185">Reference proteome</keyword>
<protein>
    <submittedName>
        <fullName evidence="1">Uncharacterized protein</fullName>
    </submittedName>
</protein>
<dbReference type="AlphaFoldDB" id="A0AAV1RVI7"/>